<dbReference type="Pfam" id="PF07508">
    <property type="entry name" value="Recombinase"/>
    <property type="match status" value="1"/>
</dbReference>
<dbReference type="PROSITE" id="PS51737">
    <property type="entry name" value="RECOMBINASE_DNA_BIND"/>
    <property type="match status" value="1"/>
</dbReference>
<feature type="coiled-coil region" evidence="1">
    <location>
        <begin position="359"/>
        <end position="415"/>
    </location>
</feature>
<gene>
    <name evidence="4" type="ORF">V1633_20975</name>
</gene>
<dbReference type="SMART" id="SM00857">
    <property type="entry name" value="Resolvase"/>
    <property type="match status" value="1"/>
</dbReference>
<dbReference type="InterPro" id="IPR036162">
    <property type="entry name" value="Resolvase-like_N_sf"/>
</dbReference>
<dbReference type="EMBL" id="JAZGQK010000017">
    <property type="protein sequence ID" value="MEE6260960.1"/>
    <property type="molecule type" value="Genomic_DNA"/>
</dbReference>
<dbReference type="InterPro" id="IPR050639">
    <property type="entry name" value="SSR_resolvase"/>
</dbReference>
<name>A0ABU7RX18_9ACTN</name>
<keyword evidence="1" id="KW-0175">Coiled coil</keyword>
<feature type="region of interest" description="Disordered" evidence="2">
    <location>
        <begin position="1"/>
        <end position="25"/>
    </location>
</feature>
<reference evidence="4 5" key="1">
    <citation type="submission" date="2024-01" db="EMBL/GenBank/DDBJ databases">
        <title>Genome insights into Plantactinospora sonchi sp. nov.</title>
        <authorList>
            <person name="Wang L."/>
        </authorList>
    </citation>
    <scope>NUCLEOTIDE SEQUENCE [LARGE SCALE GENOMIC DNA]</scope>
    <source>
        <strain evidence="4 5">NEAU-QY2</strain>
    </source>
</reference>
<evidence type="ECO:0000256" key="2">
    <source>
        <dbReference type="SAM" id="MobiDB-lite"/>
    </source>
</evidence>
<dbReference type="RefSeq" id="WP_331216064.1">
    <property type="nucleotide sequence ID" value="NZ_JAZGQK010000017.1"/>
</dbReference>
<dbReference type="Gene3D" id="3.40.50.1390">
    <property type="entry name" value="Resolvase, N-terminal catalytic domain"/>
    <property type="match status" value="1"/>
</dbReference>
<keyword evidence="5" id="KW-1185">Reference proteome</keyword>
<dbReference type="Proteomes" id="UP001332243">
    <property type="component" value="Unassembled WGS sequence"/>
</dbReference>
<comment type="caution">
    <text evidence="4">The sequence shown here is derived from an EMBL/GenBank/DDBJ whole genome shotgun (WGS) entry which is preliminary data.</text>
</comment>
<dbReference type="InterPro" id="IPR006119">
    <property type="entry name" value="Resolv_N"/>
</dbReference>
<dbReference type="Pfam" id="PF00239">
    <property type="entry name" value="Resolvase"/>
    <property type="match status" value="1"/>
</dbReference>
<dbReference type="SUPFAM" id="SSF53041">
    <property type="entry name" value="Resolvase-like"/>
    <property type="match status" value="1"/>
</dbReference>
<protein>
    <submittedName>
        <fullName evidence="4">Recombinase family protein</fullName>
    </submittedName>
</protein>
<evidence type="ECO:0000259" key="3">
    <source>
        <dbReference type="PROSITE" id="PS51737"/>
    </source>
</evidence>
<feature type="domain" description="Recombinase" evidence="3">
    <location>
        <begin position="167"/>
        <end position="271"/>
    </location>
</feature>
<proteinExistence type="predicted"/>
<dbReference type="PANTHER" id="PTHR30461:SF23">
    <property type="entry name" value="DNA RECOMBINASE-RELATED"/>
    <property type="match status" value="1"/>
</dbReference>
<evidence type="ECO:0000313" key="5">
    <source>
        <dbReference type="Proteomes" id="UP001332243"/>
    </source>
</evidence>
<dbReference type="InterPro" id="IPR011109">
    <property type="entry name" value="DNA_bind_recombinase_dom"/>
</dbReference>
<dbReference type="Gene3D" id="3.90.1750.20">
    <property type="entry name" value="Putative Large Serine Recombinase, Chain B, Domain 2"/>
    <property type="match status" value="1"/>
</dbReference>
<evidence type="ECO:0000256" key="1">
    <source>
        <dbReference type="SAM" id="Coils"/>
    </source>
</evidence>
<accession>A0ABU7RX18</accession>
<feature type="compositionally biased region" description="Basic residues" evidence="2">
    <location>
        <begin position="1"/>
        <end position="13"/>
    </location>
</feature>
<sequence length="476" mass="54592">MTEKPRRRAAKYRRISDDREGRELGVQRQDEDLDTLGERLNLEFVADYVDNDISASTKSRKVRPDYKRMLADARSGEFEVIAAYTSGRLTRRPREHEDLIDLAVDHGIEFVYVRSPSFDLNTSAGRRIARILAANDAGESEDIAERVSREARQRAERGLISGGGTRPFGYEADRKTVRELEAELIRDAAHRILDGLATVTGMCREWNDKGIRTVTGALWTKHVLRRILMSARISGRREHKGVIVATAEWDKIIEPEESDRLRELLGDPARATYDGNSARKYLLTGFLYCGVPGCGDKLIARPQSDHQRSYVCATIGRSHLRMIAEPLELYVREAAFDYLSEFVHLAAAVAPDASEGTQEAELWQELVNYQRRLEKLEEDFYVHERMPEARYRRLAAALETEIDKTRDRLTRTRAKSAIRNLPTSEARAREMWEERGLEWRRLFLGALVERVTIGPAIRGLNRFDPTRVRIKWRKPG</sequence>
<feature type="compositionally biased region" description="Basic and acidic residues" evidence="2">
    <location>
        <begin position="14"/>
        <end position="25"/>
    </location>
</feature>
<dbReference type="InterPro" id="IPR038109">
    <property type="entry name" value="DNA_bind_recomb_sf"/>
</dbReference>
<dbReference type="PANTHER" id="PTHR30461">
    <property type="entry name" value="DNA-INVERTASE FROM LAMBDOID PROPHAGE"/>
    <property type="match status" value="1"/>
</dbReference>
<dbReference type="CDD" id="cd00338">
    <property type="entry name" value="Ser_Recombinase"/>
    <property type="match status" value="1"/>
</dbReference>
<evidence type="ECO:0000313" key="4">
    <source>
        <dbReference type="EMBL" id="MEE6260960.1"/>
    </source>
</evidence>
<organism evidence="4 5">
    <name type="scientific">Plantactinospora sonchi</name>
    <dbReference type="NCBI Taxonomy" id="1544735"/>
    <lineage>
        <taxon>Bacteria</taxon>
        <taxon>Bacillati</taxon>
        <taxon>Actinomycetota</taxon>
        <taxon>Actinomycetes</taxon>
        <taxon>Micromonosporales</taxon>
        <taxon>Micromonosporaceae</taxon>
        <taxon>Plantactinospora</taxon>
    </lineage>
</organism>